<dbReference type="Gene3D" id="2.40.70.10">
    <property type="entry name" value="Acid Proteases"/>
    <property type="match status" value="3"/>
</dbReference>
<feature type="domain" description="Peptidase A1" evidence="6">
    <location>
        <begin position="46"/>
        <end position="343"/>
    </location>
</feature>
<dbReference type="GO" id="GO:0004190">
    <property type="term" value="F:aspartic-type endopeptidase activity"/>
    <property type="evidence" value="ECO:0007669"/>
    <property type="project" value="UniProtKB-KW"/>
</dbReference>
<dbReference type="GO" id="GO:0006508">
    <property type="term" value="P:proteolysis"/>
    <property type="evidence" value="ECO:0007669"/>
    <property type="project" value="UniProtKB-KW"/>
</dbReference>
<evidence type="ECO:0000259" key="6">
    <source>
        <dbReference type="PROSITE" id="PS51767"/>
    </source>
</evidence>
<dbReference type="InterPro" id="IPR001461">
    <property type="entry name" value="Aspartic_peptidase_A1"/>
</dbReference>
<dbReference type="InterPro" id="IPR021109">
    <property type="entry name" value="Peptidase_aspartic_dom_sf"/>
</dbReference>
<reference evidence="8" key="1">
    <citation type="journal article" date="2017" name="Nature">
        <title>The sunflower genome provides insights into oil metabolism, flowering and Asterid evolution.</title>
        <authorList>
            <person name="Badouin H."/>
            <person name="Gouzy J."/>
            <person name="Grassa C.J."/>
            <person name="Murat F."/>
            <person name="Staton S.E."/>
            <person name="Cottret L."/>
            <person name="Lelandais-Briere C."/>
            <person name="Owens G.L."/>
            <person name="Carrere S."/>
            <person name="Mayjonade B."/>
            <person name="Legrand L."/>
            <person name="Gill N."/>
            <person name="Kane N.C."/>
            <person name="Bowers J.E."/>
            <person name="Hubner S."/>
            <person name="Bellec A."/>
            <person name="Berard A."/>
            <person name="Berges H."/>
            <person name="Blanchet N."/>
            <person name="Boniface M.C."/>
            <person name="Brunel D."/>
            <person name="Catrice O."/>
            <person name="Chaidir N."/>
            <person name="Claudel C."/>
            <person name="Donnadieu C."/>
            <person name="Faraut T."/>
            <person name="Fievet G."/>
            <person name="Helmstetter N."/>
            <person name="King M."/>
            <person name="Knapp S.J."/>
            <person name="Lai Z."/>
            <person name="Le Paslier M.C."/>
            <person name="Lippi Y."/>
            <person name="Lorenzon L."/>
            <person name="Mandel J.R."/>
            <person name="Marage G."/>
            <person name="Marchand G."/>
            <person name="Marquand E."/>
            <person name="Bret-Mestries E."/>
            <person name="Morien E."/>
            <person name="Nambeesan S."/>
            <person name="Nguyen T."/>
            <person name="Pegot-Espagnet P."/>
            <person name="Pouilly N."/>
            <person name="Raftis F."/>
            <person name="Sallet E."/>
            <person name="Schiex T."/>
            <person name="Thomas J."/>
            <person name="Vandecasteele C."/>
            <person name="Vares D."/>
            <person name="Vear F."/>
            <person name="Vautrin S."/>
            <person name="Crespi M."/>
            <person name="Mangin B."/>
            <person name="Burke J.M."/>
            <person name="Salse J."/>
            <person name="Munos S."/>
            <person name="Vincourt P."/>
            <person name="Rieseberg L.H."/>
            <person name="Langlade N.B."/>
        </authorList>
    </citation>
    <scope>NUCLEOTIDE SEQUENCE [LARGE SCALE GENOMIC DNA]</scope>
    <source>
        <strain evidence="8">cv. SF193</strain>
    </source>
</reference>
<evidence type="ECO:0000313" key="7">
    <source>
        <dbReference type="EMBL" id="OTG06505.1"/>
    </source>
</evidence>
<keyword evidence="7" id="KW-0326">Glycosidase</keyword>
<evidence type="ECO:0000256" key="1">
    <source>
        <dbReference type="ARBA" id="ARBA00007447"/>
    </source>
</evidence>
<keyword evidence="8" id="KW-1185">Reference proteome</keyword>
<dbReference type="InterPro" id="IPR032861">
    <property type="entry name" value="TAXi_N"/>
</dbReference>
<keyword evidence="7" id="KW-0624">Polysaccharide degradation</keyword>
<dbReference type="Pfam" id="PF14543">
    <property type="entry name" value="TAXi_N"/>
    <property type="match status" value="1"/>
</dbReference>
<organism evidence="7 8">
    <name type="scientific">Helianthus annuus</name>
    <name type="common">Common sunflower</name>
    <dbReference type="NCBI Taxonomy" id="4232"/>
    <lineage>
        <taxon>Eukaryota</taxon>
        <taxon>Viridiplantae</taxon>
        <taxon>Streptophyta</taxon>
        <taxon>Embryophyta</taxon>
        <taxon>Tracheophyta</taxon>
        <taxon>Spermatophyta</taxon>
        <taxon>Magnoliopsida</taxon>
        <taxon>eudicotyledons</taxon>
        <taxon>Gunneridae</taxon>
        <taxon>Pentapetalae</taxon>
        <taxon>asterids</taxon>
        <taxon>campanulids</taxon>
        <taxon>Asterales</taxon>
        <taxon>Asteraceae</taxon>
        <taxon>Asteroideae</taxon>
        <taxon>Heliantheae alliance</taxon>
        <taxon>Heliantheae</taxon>
        <taxon>Helianthus</taxon>
    </lineage>
</organism>
<comment type="similarity">
    <text evidence="1">Belongs to the peptidase A1 family.</text>
</comment>
<dbReference type="PANTHER" id="PTHR13683">
    <property type="entry name" value="ASPARTYL PROTEASES"/>
    <property type="match status" value="1"/>
</dbReference>
<dbReference type="PROSITE" id="PS51767">
    <property type="entry name" value="PEPTIDASE_A1"/>
    <property type="match status" value="1"/>
</dbReference>
<keyword evidence="4 7" id="KW-0378">Hydrolase</keyword>
<evidence type="ECO:0000256" key="4">
    <source>
        <dbReference type="ARBA" id="ARBA00022801"/>
    </source>
</evidence>
<dbReference type="InterPro" id="IPR033121">
    <property type="entry name" value="PEPTIDASE_A1"/>
</dbReference>
<keyword evidence="7" id="KW-0119">Carbohydrate metabolism</keyword>
<feature type="signal peptide" evidence="5">
    <location>
        <begin position="1"/>
        <end position="21"/>
    </location>
</feature>
<protein>
    <submittedName>
        <fullName evidence="7">Putative aspartic peptidase A1 family, Aspartic peptidase domain, Xylanase inhibitor</fullName>
    </submittedName>
</protein>
<dbReference type="AlphaFoldDB" id="A0A251T5W2"/>
<dbReference type="InParanoid" id="A0A251T5W2"/>
<dbReference type="EMBL" id="CM007900">
    <property type="protein sequence ID" value="OTG06505.1"/>
    <property type="molecule type" value="Genomic_DNA"/>
</dbReference>
<gene>
    <name evidence="7" type="ORF">HannXRQ_Chr11g0320111</name>
</gene>
<dbReference type="GO" id="GO:0045493">
    <property type="term" value="P:xylan catabolic process"/>
    <property type="evidence" value="ECO:0007669"/>
    <property type="project" value="UniProtKB-KW"/>
</dbReference>
<proteinExistence type="inferred from homology"/>
<keyword evidence="5" id="KW-0732">Signal</keyword>
<sequence>MHSRFIFILCLFAALFQGSYSANKSPPSSSSVVFQVTGNVYPRGYYHVTMNIGNPPKPYWLDIDTGSDLTWLQCDVPCVKCLPAPHRPYKPNKDLVACTDPMCASVHWPETLECKSPKDQCDYEVQYADHGSSLGLMVKDWFPLQYINGSVAKPRLAFGVRQIKHLKPIKRTRYNKNIVGHCLGAQGDGFLFFGNELVPSSGVIWTPMSTTEIDKHYSLGTAELYVGGKASGIKDLPIVFDSGSTYTYFSAEAYKALVSTERGNACLGILNGSEVGLENINLIGDISFHDKIIIYDNEKQQIGWAPANCKKLPNIDDDGDPDHGGLCKPYGSNLDILQAYCAA</sequence>
<dbReference type="FunCoup" id="A0A251T5W2">
    <property type="interactions" value="103"/>
</dbReference>
<dbReference type="GO" id="GO:0016798">
    <property type="term" value="F:hydrolase activity, acting on glycosyl bonds"/>
    <property type="evidence" value="ECO:0007669"/>
    <property type="project" value="UniProtKB-KW"/>
</dbReference>
<dbReference type="FunFam" id="2.40.70.10:FF:000015">
    <property type="entry name" value="Aspartyl protease family protein"/>
    <property type="match status" value="1"/>
</dbReference>
<evidence type="ECO:0000256" key="2">
    <source>
        <dbReference type="ARBA" id="ARBA00022670"/>
    </source>
</evidence>
<name>A0A251T5W2_HELAN</name>
<keyword evidence="2" id="KW-0645">Protease</keyword>
<dbReference type="SUPFAM" id="SSF50630">
    <property type="entry name" value="Acid proteases"/>
    <property type="match status" value="1"/>
</dbReference>
<feature type="chain" id="PRO_5012535590" evidence="5">
    <location>
        <begin position="22"/>
        <end position="343"/>
    </location>
</feature>
<dbReference type="PANTHER" id="PTHR13683:SF227">
    <property type="entry name" value="EUKARYOTIC ASPARTYL PROTEASE FAMILY PROTEIN"/>
    <property type="match status" value="1"/>
</dbReference>
<accession>A0A251T5W2</accession>
<evidence type="ECO:0000256" key="3">
    <source>
        <dbReference type="ARBA" id="ARBA00022750"/>
    </source>
</evidence>
<keyword evidence="3" id="KW-0064">Aspartyl protease</keyword>
<dbReference type="OMA" id="WVPMANT"/>
<dbReference type="Proteomes" id="UP000215914">
    <property type="component" value="Chromosome 11"/>
</dbReference>
<evidence type="ECO:0000313" key="8">
    <source>
        <dbReference type="Proteomes" id="UP000215914"/>
    </source>
</evidence>
<keyword evidence="7" id="KW-0858">Xylan degradation</keyword>
<evidence type="ECO:0000256" key="5">
    <source>
        <dbReference type="SAM" id="SignalP"/>
    </source>
</evidence>